<keyword evidence="1" id="KW-0812">Transmembrane</keyword>
<keyword evidence="1" id="KW-0472">Membrane</keyword>
<protein>
    <submittedName>
        <fullName evidence="2">Uncharacterized protein</fullName>
    </submittedName>
</protein>
<gene>
    <name evidence="2" type="ORF">OS493_001975</name>
</gene>
<sequence>MEQSLASDVKSMYKMVCYVASVPQVWMVTQQHFKDVTPACVNGSIDPSQLKDCNQVDGKCFVCQSNDTGFSTKEKIIVAVCSTFGIGCIATTGFLIYRHFKGRRFSVKKPFWTVELTNRNYDDLDFSLLDPITDIPFVYRTDIGEFDNDALLGAENHTLGHGRRWGNDTCIS</sequence>
<dbReference type="Proteomes" id="UP001163046">
    <property type="component" value="Unassembled WGS sequence"/>
</dbReference>
<proteinExistence type="predicted"/>
<dbReference type="AlphaFoldDB" id="A0A9W9Z5B1"/>
<keyword evidence="1" id="KW-1133">Transmembrane helix</keyword>
<organism evidence="2 3">
    <name type="scientific">Desmophyllum pertusum</name>
    <dbReference type="NCBI Taxonomy" id="174260"/>
    <lineage>
        <taxon>Eukaryota</taxon>
        <taxon>Metazoa</taxon>
        <taxon>Cnidaria</taxon>
        <taxon>Anthozoa</taxon>
        <taxon>Hexacorallia</taxon>
        <taxon>Scleractinia</taxon>
        <taxon>Caryophylliina</taxon>
        <taxon>Caryophylliidae</taxon>
        <taxon>Desmophyllum</taxon>
    </lineage>
</organism>
<keyword evidence="3" id="KW-1185">Reference proteome</keyword>
<accession>A0A9W9Z5B1</accession>
<dbReference type="OrthoDB" id="18487at2759"/>
<dbReference type="EMBL" id="MU826826">
    <property type="protein sequence ID" value="KAJ7375231.1"/>
    <property type="molecule type" value="Genomic_DNA"/>
</dbReference>
<evidence type="ECO:0000313" key="2">
    <source>
        <dbReference type="EMBL" id="KAJ7375231.1"/>
    </source>
</evidence>
<reference evidence="2" key="1">
    <citation type="submission" date="2023-01" db="EMBL/GenBank/DDBJ databases">
        <title>Genome assembly of the deep-sea coral Lophelia pertusa.</title>
        <authorList>
            <person name="Herrera S."/>
            <person name="Cordes E."/>
        </authorList>
    </citation>
    <scope>NUCLEOTIDE SEQUENCE</scope>
    <source>
        <strain evidence="2">USNM1676648</strain>
        <tissue evidence="2">Polyp</tissue>
    </source>
</reference>
<name>A0A9W9Z5B1_9CNID</name>
<comment type="caution">
    <text evidence="2">The sequence shown here is derived from an EMBL/GenBank/DDBJ whole genome shotgun (WGS) entry which is preliminary data.</text>
</comment>
<evidence type="ECO:0000313" key="3">
    <source>
        <dbReference type="Proteomes" id="UP001163046"/>
    </source>
</evidence>
<evidence type="ECO:0000256" key="1">
    <source>
        <dbReference type="SAM" id="Phobius"/>
    </source>
</evidence>
<feature type="transmembrane region" description="Helical" evidence="1">
    <location>
        <begin position="76"/>
        <end position="97"/>
    </location>
</feature>